<evidence type="ECO:0000259" key="3">
    <source>
        <dbReference type="Pfam" id="PF14977"/>
    </source>
</evidence>
<feature type="region of interest" description="Disordered" evidence="1">
    <location>
        <begin position="159"/>
        <end position="322"/>
    </location>
</feature>
<dbReference type="EMBL" id="CAJOBP010001979">
    <property type="protein sequence ID" value="CAF4325954.1"/>
    <property type="molecule type" value="Genomic_DNA"/>
</dbReference>
<feature type="compositionally biased region" description="Basic residues" evidence="1">
    <location>
        <begin position="279"/>
        <end position="310"/>
    </location>
</feature>
<name>A0A820JEK2_9BILA</name>
<evidence type="ECO:0000313" key="4">
    <source>
        <dbReference type="EMBL" id="CAF4325954.1"/>
    </source>
</evidence>
<feature type="domain" description="FAM194 C-terminal" evidence="3">
    <location>
        <begin position="20"/>
        <end position="138"/>
    </location>
</feature>
<comment type="caution">
    <text evidence="4">The sequence shown here is derived from an EMBL/GenBank/DDBJ whole genome shotgun (WGS) entry which is preliminary data.</text>
</comment>
<evidence type="ECO:0000256" key="1">
    <source>
        <dbReference type="SAM" id="MobiDB-lite"/>
    </source>
</evidence>
<dbReference type="Proteomes" id="UP000663873">
    <property type="component" value="Unassembled WGS sequence"/>
</dbReference>
<feature type="chain" id="PRO_5032527039" description="FAM194 C-terminal domain-containing protein" evidence="2">
    <location>
        <begin position="30"/>
        <end position="322"/>
    </location>
</feature>
<dbReference type="AlphaFoldDB" id="A0A820JEK2"/>
<feature type="compositionally biased region" description="Basic and acidic residues" evidence="1">
    <location>
        <begin position="311"/>
        <end position="322"/>
    </location>
</feature>
<feature type="signal peptide" evidence="2">
    <location>
        <begin position="1"/>
        <end position="29"/>
    </location>
</feature>
<reference evidence="4" key="1">
    <citation type="submission" date="2021-02" db="EMBL/GenBank/DDBJ databases">
        <authorList>
            <person name="Nowell W R."/>
        </authorList>
    </citation>
    <scope>NUCLEOTIDE SEQUENCE</scope>
</reference>
<dbReference type="InterPro" id="IPR029281">
    <property type="entry name" value="FAM194_C"/>
</dbReference>
<evidence type="ECO:0000313" key="5">
    <source>
        <dbReference type="Proteomes" id="UP000663873"/>
    </source>
</evidence>
<sequence>MFFKSKTCSIHSYFVFLFVYRLQLTALEGVELNIDGGRRRRWNWWTKVNTSLDAHVHAPPFQPILFHLNNEIVIKICSQEKIYMKFSTELVEIKFKVGARLKVNNVNNLPSTQKTDPYENLLKKKNIILTRLLKNIQNEAQQYIRSQEQMRTAQQTTIISLEQQNRTKHAVKQKDVKGDEQKKKGSGKKDSSNRDASRGDQTPQVRPGPPGRDGSIPSTGRDGTLPASDHDSNLPAGRSESKTPSKDRSPSTNRDGSNDPSSSSGKQSGKGSSPDRKQKKDKKKSRKNKGKKDRSGKKSKHGGKKSKHDGKKSQDGKKNRHN</sequence>
<gene>
    <name evidence="4" type="ORF">UJA718_LOCUS14181</name>
</gene>
<feature type="compositionally biased region" description="Low complexity" evidence="1">
    <location>
        <begin position="258"/>
        <end position="272"/>
    </location>
</feature>
<keyword evidence="5" id="KW-1185">Reference proteome</keyword>
<organism evidence="4 5">
    <name type="scientific">Rotaria socialis</name>
    <dbReference type="NCBI Taxonomy" id="392032"/>
    <lineage>
        <taxon>Eukaryota</taxon>
        <taxon>Metazoa</taxon>
        <taxon>Spiralia</taxon>
        <taxon>Gnathifera</taxon>
        <taxon>Rotifera</taxon>
        <taxon>Eurotatoria</taxon>
        <taxon>Bdelloidea</taxon>
        <taxon>Philodinida</taxon>
        <taxon>Philodinidae</taxon>
        <taxon>Rotaria</taxon>
    </lineage>
</organism>
<dbReference type="Pfam" id="PF14977">
    <property type="entry name" value="FAM194"/>
    <property type="match status" value="1"/>
</dbReference>
<keyword evidence="2" id="KW-0732">Signal</keyword>
<dbReference type="PANTHER" id="PTHR23093">
    <property type="entry name" value="SIMILAR TO CHROMOSOME 3 OPEN READING FRAME 20"/>
    <property type="match status" value="1"/>
</dbReference>
<evidence type="ECO:0000256" key="2">
    <source>
        <dbReference type="SAM" id="SignalP"/>
    </source>
</evidence>
<feature type="compositionally biased region" description="Basic and acidic residues" evidence="1">
    <location>
        <begin position="239"/>
        <end position="249"/>
    </location>
</feature>
<dbReference type="PANTHER" id="PTHR23093:SF18">
    <property type="entry name" value="GLUTAMATE RICH 6"/>
    <property type="match status" value="1"/>
</dbReference>
<accession>A0A820JEK2</accession>
<protein>
    <recommendedName>
        <fullName evidence="3">FAM194 C-terminal domain-containing protein</fullName>
    </recommendedName>
</protein>
<feature type="compositionally biased region" description="Basic and acidic residues" evidence="1">
    <location>
        <begin position="172"/>
        <end position="198"/>
    </location>
</feature>
<proteinExistence type="predicted"/>